<evidence type="ECO:0000313" key="10">
    <source>
        <dbReference type="Proteomes" id="UP000290189"/>
    </source>
</evidence>
<feature type="domain" description="MYND-type" evidence="6">
    <location>
        <begin position="26"/>
        <end position="64"/>
    </location>
</feature>
<keyword evidence="3" id="KW-0862">Zinc</keyword>
<gene>
    <name evidence="7" type="ORF">PBRA_008189</name>
    <name evidence="8" type="ORF">PLBR_LOCUS8400</name>
</gene>
<dbReference type="Pfam" id="PF01753">
    <property type="entry name" value="zf-MYND"/>
    <property type="match status" value="1"/>
</dbReference>
<protein>
    <recommendedName>
        <fullName evidence="6">MYND-type domain-containing protein</fullName>
    </recommendedName>
</protein>
<keyword evidence="9" id="KW-1185">Reference proteome</keyword>
<reference evidence="8 10" key="2">
    <citation type="submission" date="2018-03" db="EMBL/GenBank/DDBJ databases">
        <authorList>
            <person name="Fogelqvist J."/>
        </authorList>
    </citation>
    <scope>NUCLEOTIDE SEQUENCE [LARGE SCALE GENOMIC DNA]</scope>
</reference>
<keyword evidence="5" id="KW-0732">Signal</keyword>
<reference evidence="7 9" key="1">
    <citation type="submission" date="2015-02" db="EMBL/GenBank/DDBJ databases">
        <authorList>
            <person name="Chooi Y.-H."/>
        </authorList>
    </citation>
    <scope>NUCLEOTIDE SEQUENCE [LARGE SCALE GENOMIC DNA]</scope>
    <source>
        <strain evidence="7">E3</strain>
    </source>
</reference>
<evidence type="ECO:0000256" key="3">
    <source>
        <dbReference type="ARBA" id="ARBA00022833"/>
    </source>
</evidence>
<dbReference type="PANTHER" id="PTHR39290">
    <property type="entry name" value="C3H1-TYPE DOMAIN-CONTAINING PROTEIN-RELATED"/>
    <property type="match status" value="1"/>
</dbReference>
<dbReference type="PROSITE" id="PS50865">
    <property type="entry name" value="ZF_MYND_2"/>
    <property type="match status" value="1"/>
</dbReference>
<evidence type="ECO:0000256" key="4">
    <source>
        <dbReference type="PROSITE-ProRule" id="PRU00134"/>
    </source>
</evidence>
<organism evidence="7 9">
    <name type="scientific">Plasmodiophora brassicae</name>
    <name type="common">Clubroot disease agent</name>
    <dbReference type="NCBI Taxonomy" id="37360"/>
    <lineage>
        <taxon>Eukaryota</taxon>
        <taxon>Sar</taxon>
        <taxon>Rhizaria</taxon>
        <taxon>Endomyxa</taxon>
        <taxon>Phytomyxea</taxon>
        <taxon>Plasmodiophorida</taxon>
        <taxon>Plasmodiophoridae</taxon>
        <taxon>Plasmodiophora</taxon>
    </lineage>
</organism>
<dbReference type="PANTHER" id="PTHR39290:SF6">
    <property type="entry name" value="S-ADENOSYL-L-METHIONINE-DEPENDENT METHYLTRANSFERASES SUPERFAMILY PROTEIN"/>
    <property type="match status" value="1"/>
</dbReference>
<dbReference type="GO" id="GO:0008270">
    <property type="term" value="F:zinc ion binding"/>
    <property type="evidence" value="ECO:0007669"/>
    <property type="project" value="UniProtKB-KW"/>
</dbReference>
<dbReference type="STRING" id="37360.A0A0G4J038"/>
<keyword evidence="1" id="KW-0479">Metal-binding</keyword>
<evidence type="ECO:0000256" key="5">
    <source>
        <dbReference type="SAM" id="SignalP"/>
    </source>
</evidence>
<evidence type="ECO:0000256" key="2">
    <source>
        <dbReference type="ARBA" id="ARBA00022771"/>
    </source>
</evidence>
<dbReference type="EMBL" id="OVEO01000016">
    <property type="protein sequence ID" value="SPR01185.1"/>
    <property type="molecule type" value="Genomic_DNA"/>
</dbReference>
<dbReference type="AlphaFoldDB" id="A0A0G4J038"/>
<dbReference type="OrthoDB" id="432970at2759"/>
<dbReference type="Proteomes" id="UP000290189">
    <property type="component" value="Unassembled WGS sequence"/>
</dbReference>
<evidence type="ECO:0000256" key="1">
    <source>
        <dbReference type="ARBA" id="ARBA00022723"/>
    </source>
</evidence>
<evidence type="ECO:0000313" key="8">
    <source>
        <dbReference type="EMBL" id="SPR01185.1"/>
    </source>
</evidence>
<dbReference type="Gene3D" id="6.10.140.2220">
    <property type="match status" value="1"/>
</dbReference>
<dbReference type="Proteomes" id="UP000039324">
    <property type="component" value="Unassembled WGS sequence"/>
</dbReference>
<feature type="chain" id="PRO_5033717435" description="MYND-type domain-containing protein" evidence="5">
    <location>
        <begin position="24"/>
        <end position="344"/>
    </location>
</feature>
<feature type="signal peptide" evidence="5">
    <location>
        <begin position="1"/>
        <end position="23"/>
    </location>
</feature>
<dbReference type="InterPro" id="IPR002893">
    <property type="entry name" value="Znf_MYND"/>
</dbReference>
<sequence length="344" mass="38911">MARFAWSLLMVLAALCLVQDVFGVHCSVCGESMEKKLRCGRCQAISYCSVKCQRADWPHHRQTCKTGAERKEADSIIKRTSKERPSAHKSNDPLALLSGLFGAADIDPSRPRASHDQDLIIRQPTRNYTISEIYEAIRRAAPSREELIAYQGSYYSSPLPNRRNAFVATFGWCIPDERAVAEIARFIGPDRRALSVGSGRALVEFLLKSAGVNIIATDNFERRFRATTDRPPYMPVYNLEAVNAVETFHPDVLVLIWPPFVSKYDEDAGRQYHMAGRALKAFQGDHLVYIGEEEGGCTADPEFFHELNDKWTSVEDVPIRTWYPFVHDWVQLYARNRPGPSRAA</sequence>
<proteinExistence type="predicted"/>
<dbReference type="EMBL" id="CDSF01000104">
    <property type="protein sequence ID" value="CEP00877.1"/>
    <property type="molecule type" value="Genomic_DNA"/>
</dbReference>
<evidence type="ECO:0000313" key="9">
    <source>
        <dbReference type="Proteomes" id="UP000039324"/>
    </source>
</evidence>
<keyword evidence="2 4" id="KW-0863">Zinc-finger</keyword>
<keyword evidence="8" id="KW-0496">Mitochondrion</keyword>
<evidence type="ECO:0000259" key="6">
    <source>
        <dbReference type="PROSITE" id="PS50865"/>
    </source>
</evidence>
<accession>A0A0G4J038</accession>
<evidence type="ECO:0000313" key="7">
    <source>
        <dbReference type="EMBL" id="CEP00877.1"/>
    </source>
</evidence>
<dbReference type="SUPFAM" id="SSF144232">
    <property type="entry name" value="HIT/MYND zinc finger-like"/>
    <property type="match status" value="1"/>
</dbReference>
<name>A0A0G4J038_PLABS</name>
<geneLocation type="mitochondrion" evidence="8"/>